<keyword evidence="2" id="KW-1185">Reference proteome</keyword>
<dbReference type="SUPFAM" id="SSF143100">
    <property type="entry name" value="TTHA1013/TTHA0281-like"/>
    <property type="match status" value="1"/>
</dbReference>
<dbReference type="Proteomes" id="UP000245379">
    <property type="component" value="Unassembled WGS sequence"/>
</dbReference>
<dbReference type="AlphaFoldDB" id="A0A317EQ51"/>
<comment type="caution">
    <text evidence="1">The sequence shown here is derived from an EMBL/GenBank/DDBJ whole genome shotgun (WGS) entry which is preliminary data.</text>
</comment>
<accession>A0A317EQ51</accession>
<dbReference type="OrthoDB" id="769863at2"/>
<dbReference type="InterPro" id="IPR035069">
    <property type="entry name" value="TTHA1013/TTHA0281-like"/>
</dbReference>
<reference evidence="1 2" key="1">
    <citation type="submission" date="2018-05" db="EMBL/GenBank/DDBJ databases">
        <title>Pedobacter paludis sp. nov., isolated from wetland soil.</title>
        <authorList>
            <person name="Zhang Y."/>
            <person name="Wang G."/>
        </authorList>
    </citation>
    <scope>NUCLEOTIDE SEQUENCE [LARGE SCALE GENOMIC DNA]</scope>
    <source>
        <strain evidence="1 2">KCTC22721</strain>
    </source>
</reference>
<protein>
    <submittedName>
        <fullName evidence="1">Uncharacterized protein</fullName>
    </submittedName>
</protein>
<proteinExistence type="predicted"/>
<dbReference type="EMBL" id="QGNZ01000001">
    <property type="protein sequence ID" value="PWS28592.1"/>
    <property type="molecule type" value="Genomic_DNA"/>
</dbReference>
<sequence length="104" mass="11378">MGTAHIALSHGVPQALGDLCNGANGFPSPHILQIPYNKHNQSINGEVKAIDFEQDGHYIIYIPSLGLSAYGNDVNEARQMISKAILPDFCQTLLEQPLSKLYMI</sequence>
<name>A0A317EQ51_9SPHI</name>
<gene>
    <name evidence="1" type="ORF">DHW03_01705</name>
</gene>
<dbReference type="RefSeq" id="WP_109924023.1">
    <property type="nucleotide sequence ID" value="NZ_QGNZ01000001.1"/>
</dbReference>
<organism evidence="1 2">
    <name type="scientific">Pedobacter yonginense</name>
    <dbReference type="NCBI Taxonomy" id="651869"/>
    <lineage>
        <taxon>Bacteria</taxon>
        <taxon>Pseudomonadati</taxon>
        <taxon>Bacteroidota</taxon>
        <taxon>Sphingobacteriia</taxon>
        <taxon>Sphingobacteriales</taxon>
        <taxon>Sphingobacteriaceae</taxon>
        <taxon>Pedobacter</taxon>
    </lineage>
</organism>
<evidence type="ECO:0000313" key="2">
    <source>
        <dbReference type="Proteomes" id="UP000245379"/>
    </source>
</evidence>
<evidence type="ECO:0000313" key="1">
    <source>
        <dbReference type="EMBL" id="PWS28592.1"/>
    </source>
</evidence>